<dbReference type="AlphaFoldDB" id="A0A8J2E848"/>
<evidence type="ECO:0000313" key="2">
    <source>
        <dbReference type="EMBL" id="CAG5077074.1"/>
    </source>
</evidence>
<evidence type="ECO:0000256" key="1">
    <source>
        <dbReference type="SAM" id="MobiDB-lite"/>
    </source>
</evidence>
<dbReference type="OrthoDB" id="5982619at2759"/>
<name>A0A8J2E848_COTCN</name>
<proteinExistence type="predicted"/>
<evidence type="ECO:0000313" key="3">
    <source>
        <dbReference type="Proteomes" id="UP000786811"/>
    </source>
</evidence>
<organism evidence="2 3">
    <name type="scientific">Cotesia congregata</name>
    <name type="common">Parasitoid wasp</name>
    <name type="synonym">Apanteles congregatus</name>
    <dbReference type="NCBI Taxonomy" id="51543"/>
    <lineage>
        <taxon>Eukaryota</taxon>
        <taxon>Metazoa</taxon>
        <taxon>Ecdysozoa</taxon>
        <taxon>Arthropoda</taxon>
        <taxon>Hexapoda</taxon>
        <taxon>Insecta</taxon>
        <taxon>Pterygota</taxon>
        <taxon>Neoptera</taxon>
        <taxon>Endopterygota</taxon>
        <taxon>Hymenoptera</taxon>
        <taxon>Apocrita</taxon>
        <taxon>Ichneumonoidea</taxon>
        <taxon>Braconidae</taxon>
        <taxon>Microgastrinae</taxon>
        <taxon>Cotesia</taxon>
    </lineage>
</organism>
<comment type="caution">
    <text evidence="2">The sequence shown here is derived from an EMBL/GenBank/DDBJ whole genome shotgun (WGS) entry which is preliminary data.</text>
</comment>
<dbReference type="Proteomes" id="UP000786811">
    <property type="component" value="Unassembled WGS sequence"/>
</dbReference>
<feature type="compositionally biased region" description="Polar residues" evidence="1">
    <location>
        <begin position="74"/>
        <end position="85"/>
    </location>
</feature>
<reference evidence="2" key="1">
    <citation type="submission" date="2021-04" db="EMBL/GenBank/DDBJ databases">
        <authorList>
            <person name="Chebbi M.A.C M."/>
        </authorList>
    </citation>
    <scope>NUCLEOTIDE SEQUENCE</scope>
</reference>
<feature type="region of interest" description="Disordered" evidence="1">
    <location>
        <begin position="51"/>
        <end position="127"/>
    </location>
</feature>
<protein>
    <submittedName>
        <fullName evidence="2">Uncharacterized protein</fullName>
    </submittedName>
</protein>
<accession>A0A8J2E848</accession>
<keyword evidence="3" id="KW-1185">Reference proteome</keyword>
<feature type="compositionally biased region" description="Low complexity" evidence="1">
    <location>
        <begin position="91"/>
        <end position="112"/>
    </location>
</feature>
<gene>
    <name evidence="2" type="ORF">HICCMSTLAB_LOCUS2364</name>
</gene>
<dbReference type="EMBL" id="CAJNRD030001117">
    <property type="protein sequence ID" value="CAG5077074.1"/>
    <property type="molecule type" value="Genomic_DNA"/>
</dbReference>
<sequence>MQLTSDLKPGVSVAAQQGMYFNQTQNQTSAGQQDTYCSVSQSQTINFTQQSLRQRAAAGGVPGQPGPGAPAPRNHSQQVPNNQVDPHQHAKLVQQQQQQQMMRAQQAMQHQQHLAGGMGGVRPPPPEYKAAQAQMMHAGIGMGQQARFPNQGSIRRVSQQPMPPSGKFIY</sequence>